<proteinExistence type="predicted"/>
<dbReference type="InParanoid" id="E9GBK8"/>
<keyword evidence="2" id="KW-1185">Reference proteome</keyword>
<evidence type="ECO:0000313" key="2">
    <source>
        <dbReference type="Proteomes" id="UP000000305"/>
    </source>
</evidence>
<dbReference type="EMBL" id="GL732538">
    <property type="protein sequence ID" value="EFX82972.1"/>
    <property type="molecule type" value="Genomic_DNA"/>
</dbReference>
<evidence type="ECO:0000313" key="1">
    <source>
        <dbReference type="EMBL" id="EFX82972.1"/>
    </source>
</evidence>
<accession>E9GBK8</accession>
<protein>
    <submittedName>
        <fullName evidence="1">Uncharacterized protein</fullName>
    </submittedName>
</protein>
<reference evidence="1 2" key="1">
    <citation type="journal article" date="2011" name="Science">
        <title>The ecoresponsive genome of Daphnia pulex.</title>
        <authorList>
            <person name="Colbourne J.K."/>
            <person name="Pfrender M.E."/>
            <person name="Gilbert D."/>
            <person name="Thomas W.K."/>
            <person name="Tucker A."/>
            <person name="Oakley T.H."/>
            <person name="Tokishita S."/>
            <person name="Aerts A."/>
            <person name="Arnold G.J."/>
            <person name="Basu M.K."/>
            <person name="Bauer D.J."/>
            <person name="Caceres C.E."/>
            <person name="Carmel L."/>
            <person name="Casola C."/>
            <person name="Choi J.H."/>
            <person name="Detter J.C."/>
            <person name="Dong Q."/>
            <person name="Dusheyko S."/>
            <person name="Eads B.D."/>
            <person name="Frohlich T."/>
            <person name="Geiler-Samerotte K.A."/>
            <person name="Gerlach D."/>
            <person name="Hatcher P."/>
            <person name="Jogdeo S."/>
            <person name="Krijgsveld J."/>
            <person name="Kriventseva E.V."/>
            <person name="Kultz D."/>
            <person name="Laforsch C."/>
            <person name="Lindquist E."/>
            <person name="Lopez J."/>
            <person name="Manak J.R."/>
            <person name="Muller J."/>
            <person name="Pangilinan J."/>
            <person name="Patwardhan R.P."/>
            <person name="Pitluck S."/>
            <person name="Pritham E.J."/>
            <person name="Rechtsteiner A."/>
            <person name="Rho M."/>
            <person name="Rogozin I.B."/>
            <person name="Sakarya O."/>
            <person name="Salamov A."/>
            <person name="Schaack S."/>
            <person name="Shapiro H."/>
            <person name="Shiga Y."/>
            <person name="Skalitzky C."/>
            <person name="Smith Z."/>
            <person name="Souvorov A."/>
            <person name="Sung W."/>
            <person name="Tang Z."/>
            <person name="Tsuchiya D."/>
            <person name="Tu H."/>
            <person name="Vos H."/>
            <person name="Wang M."/>
            <person name="Wolf Y.I."/>
            <person name="Yamagata H."/>
            <person name="Yamada T."/>
            <person name="Ye Y."/>
            <person name="Shaw J.R."/>
            <person name="Andrews J."/>
            <person name="Crease T.J."/>
            <person name="Tang H."/>
            <person name="Lucas S.M."/>
            <person name="Robertson H.M."/>
            <person name="Bork P."/>
            <person name="Koonin E.V."/>
            <person name="Zdobnov E.M."/>
            <person name="Grigoriev I.V."/>
            <person name="Lynch M."/>
            <person name="Boore J.L."/>
        </authorList>
    </citation>
    <scope>NUCLEOTIDE SEQUENCE [LARGE SCALE GENOMIC DNA]</scope>
</reference>
<name>E9GBK8_DAPPU</name>
<dbReference type="AlphaFoldDB" id="E9GBK8"/>
<sequence length="67" mass="7592">MSYPNRILTSEEYNNSTEIDVKDLHKILLKGCRYPPELENETDSTTNGKEIDNTTAVIANGHELNKI</sequence>
<dbReference type="PhylomeDB" id="E9GBK8"/>
<dbReference type="KEGG" id="dpx:DAPPUDRAFT_240453"/>
<dbReference type="Proteomes" id="UP000000305">
    <property type="component" value="Unassembled WGS sequence"/>
</dbReference>
<gene>
    <name evidence="1" type="ORF">DAPPUDRAFT_240453</name>
</gene>
<dbReference type="HOGENOM" id="CLU_2815013_0_0_1"/>
<organism evidence="1 2">
    <name type="scientific">Daphnia pulex</name>
    <name type="common">Water flea</name>
    <dbReference type="NCBI Taxonomy" id="6669"/>
    <lineage>
        <taxon>Eukaryota</taxon>
        <taxon>Metazoa</taxon>
        <taxon>Ecdysozoa</taxon>
        <taxon>Arthropoda</taxon>
        <taxon>Crustacea</taxon>
        <taxon>Branchiopoda</taxon>
        <taxon>Diplostraca</taxon>
        <taxon>Cladocera</taxon>
        <taxon>Anomopoda</taxon>
        <taxon>Daphniidae</taxon>
        <taxon>Daphnia</taxon>
    </lineage>
</organism>